<dbReference type="EMBL" id="PNCL01000077">
    <property type="protein sequence ID" value="TMP56919.1"/>
    <property type="molecule type" value="Genomic_DNA"/>
</dbReference>
<keyword evidence="3" id="KW-1185">Reference proteome</keyword>
<reference evidence="2" key="3">
    <citation type="submission" date="2019-09" db="EMBL/GenBank/DDBJ databases">
        <title>Co-occurence of chitin degradation, pigmentation and bioactivity in marine Pseudoalteromonas.</title>
        <authorList>
            <person name="Sonnenschein E.C."/>
            <person name="Bech P.K."/>
        </authorList>
    </citation>
    <scope>NUCLEOTIDE SEQUENCE</scope>
    <source>
        <strain evidence="2">S2231</strain>
        <strain evidence="1">S2233</strain>
    </source>
</reference>
<evidence type="ECO:0000313" key="4">
    <source>
        <dbReference type="Proteomes" id="UP000307706"/>
    </source>
</evidence>
<evidence type="ECO:0000313" key="3">
    <source>
        <dbReference type="Proteomes" id="UP000305730"/>
    </source>
</evidence>
<dbReference type="Proteomes" id="UP000307706">
    <property type="component" value="Unassembled WGS sequence"/>
</dbReference>
<proteinExistence type="predicted"/>
<dbReference type="EMBL" id="PNCK01000085">
    <property type="protein sequence ID" value="TMP40332.1"/>
    <property type="molecule type" value="Genomic_DNA"/>
</dbReference>
<organism evidence="2 4">
    <name type="scientific">Pseudoalteromonas citrea</name>
    <dbReference type="NCBI Taxonomy" id="43655"/>
    <lineage>
        <taxon>Bacteria</taxon>
        <taxon>Pseudomonadati</taxon>
        <taxon>Pseudomonadota</taxon>
        <taxon>Gammaproteobacteria</taxon>
        <taxon>Alteromonadales</taxon>
        <taxon>Pseudoalteromonadaceae</taxon>
        <taxon>Pseudoalteromonas</taxon>
    </lineage>
</organism>
<reference evidence="3 4" key="2">
    <citation type="submission" date="2019-06" db="EMBL/GenBank/DDBJ databases">
        <title>Co-occurence of chitin degradation, pigmentation and bioactivity in marine Pseudoalteromonas.</title>
        <authorList>
            <person name="Sonnenschein E.C."/>
            <person name="Bech P.K."/>
        </authorList>
    </citation>
    <scope>NUCLEOTIDE SEQUENCE [LARGE SCALE GENOMIC DNA]</scope>
    <source>
        <strain evidence="4">S2231</strain>
        <strain evidence="3">S2233</strain>
    </source>
</reference>
<comment type="caution">
    <text evidence="2">The sequence shown here is derived from an EMBL/GenBank/DDBJ whole genome shotgun (WGS) entry which is preliminary data.</text>
</comment>
<protein>
    <recommendedName>
        <fullName evidence="5">Porin</fullName>
    </recommendedName>
</protein>
<dbReference type="Proteomes" id="UP000305730">
    <property type="component" value="Unassembled WGS sequence"/>
</dbReference>
<name>A0A5S3XPY3_9GAMM</name>
<reference evidence="3 4" key="1">
    <citation type="submission" date="2017-12" db="EMBL/GenBank/DDBJ databases">
        <authorList>
            <person name="Paulsen S."/>
            <person name="Gram L.K."/>
        </authorList>
    </citation>
    <scope>NUCLEOTIDE SEQUENCE [LARGE SCALE GENOMIC DNA]</scope>
    <source>
        <strain evidence="2 4">S2231</strain>
        <strain evidence="1 3">S2233</strain>
    </source>
</reference>
<evidence type="ECO:0000313" key="2">
    <source>
        <dbReference type="EMBL" id="TMP56919.1"/>
    </source>
</evidence>
<evidence type="ECO:0008006" key="5">
    <source>
        <dbReference type="Google" id="ProtNLM"/>
    </source>
</evidence>
<accession>A0A5S3XPY3</accession>
<gene>
    <name evidence="2" type="ORF">CWB96_14180</name>
    <name evidence="1" type="ORF">CWB97_19030</name>
</gene>
<dbReference type="OrthoDB" id="6284745at2"/>
<evidence type="ECO:0000313" key="1">
    <source>
        <dbReference type="EMBL" id="TMP40332.1"/>
    </source>
</evidence>
<dbReference type="AlphaFoldDB" id="A0A5S3XPY3"/>
<sequence>MIKNVFISACIVMQASSLAFEDDLDMLLGEAPAEQQTWSGVFEANLLVLDGQTDSAMGTNQFARLESYTQLWQGQWVNHAQIDFDYVNHGWALPMFARPDVADRAVDLEWQDIQGHHQWHTQLDWSYWQRSFSNSSLTVGRQPVTLGLGRVFSPTDPLGAFNVFDLDRLYKSGVDAIKYDYFLTGSVQTQSIATVNNHDHLQLLQTIKGSLAQGVWLVTLAHREEQNYISVSAQHYIAGLDVDGYAEYLYGSLSDTSETVFKQDSHQRMLLGLSTKVGANGMLAVEWLQQTLAANTQSDYALWQQRYEHSNITNLGIAKRYLALSYADEWSDLTRYELLAMQNLIDDHFNVSAVITHSASDNLQVRFALAYTPSSGPINSEFEQFSDLVQLGIRYYF</sequence>